<accession>A0A265E5J2</accession>
<dbReference type="CDD" id="cd04242">
    <property type="entry name" value="AAK_G5K_ProB"/>
    <property type="match status" value="1"/>
</dbReference>
<feature type="binding site" evidence="8">
    <location>
        <position position="142"/>
    </location>
    <ligand>
        <name>substrate</name>
    </ligand>
</feature>
<feature type="binding site" evidence="8">
    <location>
        <position position="158"/>
    </location>
    <ligand>
        <name>substrate</name>
    </ligand>
</feature>
<sequence>MDRDFLKDSKRVVIKIGTNSIMKTTDEIDYHKLDRLSFVCSALQQQGKEVILVTSGAVGVGACTLNMKEYPEKTSDLQALASVGQGALMNLYSRFFQHYDQYVGQILMTRDIIDFPISYTNCKSAINSLLERKIIPVINENDAISVDEKTYNRRFGENDTLAAIVTELVDADLLIILSDVDGLYDENPHTNEFAKLIPAVGQVDTDILSMANGTGSLFSTGGMETKLKAAKYLIENNKSMIITSAENPALIFNILEGEEIGTLFKKNILETALQGEEI</sequence>
<dbReference type="InterPro" id="IPR001057">
    <property type="entry name" value="Glu/AcGlu_kinase"/>
</dbReference>
<evidence type="ECO:0000256" key="2">
    <source>
        <dbReference type="ARBA" id="ARBA00022605"/>
    </source>
</evidence>
<dbReference type="InterPro" id="IPR005715">
    <property type="entry name" value="Glu_5kinase/COase_Synthase"/>
</dbReference>
<dbReference type="SUPFAM" id="SSF53633">
    <property type="entry name" value="Carbamate kinase-like"/>
    <property type="match status" value="1"/>
</dbReference>
<comment type="caution">
    <text evidence="10">The sequence shown here is derived from an EMBL/GenBank/DDBJ whole genome shotgun (WGS) entry which is preliminary data.</text>
</comment>
<evidence type="ECO:0000256" key="8">
    <source>
        <dbReference type="HAMAP-Rule" id="MF_00456"/>
    </source>
</evidence>
<keyword evidence="1 8" id="KW-0963">Cytoplasm</keyword>
<dbReference type="Pfam" id="PF00696">
    <property type="entry name" value="AA_kinase"/>
    <property type="match status" value="1"/>
</dbReference>
<evidence type="ECO:0000256" key="1">
    <source>
        <dbReference type="ARBA" id="ARBA00022490"/>
    </source>
</evidence>
<comment type="catalytic activity">
    <reaction evidence="8">
        <text>L-glutamate + ATP = L-glutamyl 5-phosphate + ADP</text>
        <dbReference type="Rhea" id="RHEA:14877"/>
        <dbReference type="ChEBI" id="CHEBI:29985"/>
        <dbReference type="ChEBI" id="CHEBI:30616"/>
        <dbReference type="ChEBI" id="CHEBI:58274"/>
        <dbReference type="ChEBI" id="CHEBI:456216"/>
        <dbReference type="EC" id="2.7.2.11"/>
    </reaction>
</comment>
<name>A0A265E5J2_9STAP</name>
<evidence type="ECO:0000256" key="6">
    <source>
        <dbReference type="ARBA" id="ARBA00022777"/>
    </source>
</evidence>
<dbReference type="InterPro" id="IPR011529">
    <property type="entry name" value="Glu_5kinase"/>
</dbReference>
<dbReference type="InterPro" id="IPR036393">
    <property type="entry name" value="AceGlu_kinase-like_sf"/>
</dbReference>
<dbReference type="PANTHER" id="PTHR43654">
    <property type="entry name" value="GLUTAMATE 5-KINASE"/>
    <property type="match status" value="1"/>
</dbReference>
<dbReference type="Proteomes" id="UP000216682">
    <property type="component" value="Unassembled WGS sequence"/>
</dbReference>
<dbReference type="GO" id="GO:0055129">
    <property type="term" value="P:L-proline biosynthetic process"/>
    <property type="evidence" value="ECO:0007669"/>
    <property type="project" value="UniProtKB-UniRule"/>
</dbReference>
<reference evidence="10 11" key="1">
    <citation type="submission" date="2017-07" db="EMBL/GenBank/DDBJ databases">
        <title>Shotgun whole genome sequences of three halophilic bacterial isolates.</title>
        <authorList>
            <person name="Pozzo T."/>
            <person name="Higdon S.M."/>
            <person name="Quillaguaman J."/>
        </authorList>
    </citation>
    <scope>NUCLEOTIDE SEQUENCE [LARGE SCALE GENOMIC DNA]</scope>
    <source>
        <strain evidence="10 11">BU-1</strain>
    </source>
</reference>
<evidence type="ECO:0000256" key="4">
    <source>
        <dbReference type="ARBA" id="ARBA00022679"/>
    </source>
</evidence>
<dbReference type="PROSITE" id="PS00902">
    <property type="entry name" value="GLUTAMATE_5_KINASE"/>
    <property type="match status" value="1"/>
</dbReference>
<dbReference type="InterPro" id="IPR019797">
    <property type="entry name" value="Glutamate_5-kinase_CS"/>
</dbReference>
<proteinExistence type="inferred from homology"/>
<dbReference type="GO" id="GO:0004349">
    <property type="term" value="F:glutamate 5-kinase activity"/>
    <property type="evidence" value="ECO:0007669"/>
    <property type="project" value="UniProtKB-UniRule"/>
</dbReference>
<evidence type="ECO:0000313" key="11">
    <source>
        <dbReference type="Proteomes" id="UP000216682"/>
    </source>
</evidence>
<keyword evidence="7 8" id="KW-0067">ATP-binding</keyword>
<keyword evidence="6 8" id="KW-0418">Kinase</keyword>
<dbReference type="EC" id="2.7.2.11" evidence="8"/>
<dbReference type="PIRSF" id="PIRSF000729">
    <property type="entry name" value="GK"/>
    <property type="match status" value="1"/>
</dbReference>
<evidence type="ECO:0000256" key="5">
    <source>
        <dbReference type="ARBA" id="ARBA00022741"/>
    </source>
</evidence>
<evidence type="ECO:0000256" key="3">
    <source>
        <dbReference type="ARBA" id="ARBA00022650"/>
    </source>
</evidence>
<keyword evidence="4 8" id="KW-0808">Transferase</keyword>
<comment type="pathway">
    <text evidence="8">Amino-acid biosynthesis; L-proline biosynthesis; L-glutamate 5-semialdehyde from L-glutamate: step 1/2.</text>
</comment>
<dbReference type="InterPro" id="IPR041739">
    <property type="entry name" value="G5K_ProB"/>
</dbReference>
<gene>
    <name evidence="8 10" type="primary">proB</name>
    <name evidence="10" type="ORF">CFN03_10340</name>
</gene>
<organism evidence="10 11">
    <name type="scientific">Salinicoccus roseus</name>
    <dbReference type="NCBI Taxonomy" id="45670"/>
    <lineage>
        <taxon>Bacteria</taxon>
        <taxon>Bacillati</taxon>
        <taxon>Bacillota</taxon>
        <taxon>Bacilli</taxon>
        <taxon>Bacillales</taxon>
        <taxon>Staphylococcaceae</taxon>
        <taxon>Salinicoccus</taxon>
    </lineage>
</organism>
<keyword evidence="3 8" id="KW-0641">Proline biosynthesis</keyword>
<keyword evidence="2 8" id="KW-0028">Amino-acid biosynthesis</keyword>
<evidence type="ECO:0000256" key="7">
    <source>
        <dbReference type="ARBA" id="ARBA00022840"/>
    </source>
</evidence>
<dbReference type="HAMAP" id="MF_00456">
    <property type="entry name" value="ProB"/>
    <property type="match status" value="1"/>
</dbReference>
<dbReference type="Gene3D" id="3.40.1160.10">
    <property type="entry name" value="Acetylglutamate kinase-like"/>
    <property type="match status" value="1"/>
</dbReference>
<dbReference type="NCBIfam" id="TIGR01027">
    <property type="entry name" value="proB"/>
    <property type="match status" value="1"/>
</dbReference>
<dbReference type="AlphaFoldDB" id="A0A265E5J2"/>
<protein>
    <recommendedName>
        <fullName evidence="8">Glutamate 5-kinase</fullName>
        <ecNumber evidence="8">2.7.2.11</ecNumber>
    </recommendedName>
    <alternativeName>
        <fullName evidence="8">Gamma-glutamyl kinase</fullName>
        <shortName evidence="8">GK</shortName>
    </alternativeName>
</protein>
<feature type="binding site" evidence="8">
    <location>
        <begin position="220"/>
        <end position="226"/>
    </location>
    <ligand>
        <name>ATP</name>
        <dbReference type="ChEBI" id="CHEBI:30616"/>
    </ligand>
</feature>
<dbReference type="PRINTS" id="PR00474">
    <property type="entry name" value="GLU5KINASE"/>
</dbReference>
<evidence type="ECO:0000259" key="9">
    <source>
        <dbReference type="Pfam" id="PF00696"/>
    </source>
</evidence>
<dbReference type="FunFam" id="3.40.1160.10:FF:000006">
    <property type="entry name" value="Glutamate 5-kinase"/>
    <property type="match status" value="1"/>
</dbReference>
<comment type="subcellular location">
    <subcellularLocation>
        <location evidence="8">Cytoplasm</location>
    </subcellularLocation>
</comment>
<dbReference type="GO" id="GO:0005829">
    <property type="term" value="C:cytosol"/>
    <property type="evidence" value="ECO:0007669"/>
    <property type="project" value="TreeGrafter"/>
</dbReference>
<feature type="binding site" evidence="8">
    <location>
        <begin position="178"/>
        <end position="179"/>
    </location>
    <ligand>
        <name>ATP</name>
        <dbReference type="ChEBI" id="CHEBI:30616"/>
    </ligand>
</feature>
<dbReference type="EMBL" id="NPEZ01000004">
    <property type="protein sequence ID" value="OZT76843.1"/>
    <property type="molecule type" value="Genomic_DNA"/>
</dbReference>
<comment type="function">
    <text evidence="8">Catalyzes the transfer of a phosphate group to glutamate to form L-glutamate 5-phosphate.</text>
</comment>
<keyword evidence="5 8" id="KW-0547">Nucleotide-binding</keyword>
<evidence type="ECO:0000313" key="10">
    <source>
        <dbReference type="EMBL" id="OZT76843.1"/>
    </source>
</evidence>
<feature type="domain" description="Aspartate/glutamate/uridylate kinase" evidence="9">
    <location>
        <begin position="10"/>
        <end position="243"/>
    </location>
</feature>
<dbReference type="UniPathway" id="UPA00098">
    <property type="reaction ID" value="UER00359"/>
</dbReference>
<dbReference type="InterPro" id="IPR001048">
    <property type="entry name" value="Asp/Glu/Uridylate_kinase"/>
</dbReference>
<comment type="similarity">
    <text evidence="8">Belongs to the glutamate 5-kinase family.</text>
</comment>
<feature type="binding site" evidence="8">
    <location>
        <position position="55"/>
    </location>
    <ligand>
        <name>substrate</name>
    </ligand>
</feature>
<dbReference type="GO" id="GO:0005524">
    <property type="term" value="F:ATP binding"/>
    <property type="evidence" value="ECO:0007669"/>
    <property type="project" value="UniProtKB-KW"/>
</dbReference>
<dbReference type="RefSeq" id="WP_094906954.1">
    <property type="nucleotide sequence ID" value="NZ_CANNFN010000004.1"/>
</dbReference>
<dbReference type="PANTHER" id="PTHR43654:SF1">
    <property type="entry name" value="ISOPENTENYL PHOSPHATE KINASE"/>
    <property type="match status" value="1"/>
</dbReference>
<feature type="binding site" evidence="8">
    <location>
        <position position="15"/>
    </location>
    <ligand>
        <name>ATP</name>
        <dbReference type="ChEBI" id="CHEBI:30616"/>
    </ligand>
</feature>